<dbReference type="OrthoDB" id="2095854at2759"/>
<dbReference type="Proteomes" id="UP000317494">
    <property type="component" value="Unassembled WGS sequence"/>
</dbReference>
<feature type="region of interest" description="Disordered" evidence="1">
    <location>
        <begin position="75"/>
        <end position="96"/>
    </location>
</feature>
<evidence type="ECO:0000313" key="2">
    <source>
        <dbReference type="EMBL" id="TPX40978.1"/>
    </source>
</evidence>
<evidence type="ECO:0000313" key="3">
    <source>
        <dbReference type="EMBL" id="TPX50929.1"/>
    </source>
</evidence>
<accession>A0A507CPE0</accession>
<proteinExistence type="predicted"/>
<feature type="region of interest" description="Disordered" evidence="1">
    <location>
        <begin position="1"/>
        <end position="31"/>
    </location>
</feature>
<evidence type="ECO:0000313" key="4">
    <source>
        <dbReference type="Proteomes" id="UP000317494"/>
    </source>
</evidence>
<sequence>MSSKADTDTSPSAFRQEVNQSPTINRPSGQTAESIIAQEFISKNQADLYPSIVRQIENQGTEAQKQALHIVEAERGKTERGKTEITSQECGHTMHA</sequence>
<name>A0A507CPE0_9FUNG</name>
<evidence type="ECO:0000313" key="5">
    <source>
        <dbReference type="Proteomes" id="UP000320475"/>
    </source>
</evidence>
<dbReference type="EMBL" id="QEAM01000011">
    <property type="protein sequence ID" value="TPX50929.1"/>
    <property type="molecule type" value="Genomic_DNA"/>
</dbReference>
<reference evidence="4 5" key="1">
    <citation type="journal article" date="2019" name="Sci. Rep.">
        <title>Comparative genomics of chytrid fungi reveal insights into the obligate biotrophic and pathogenic lifestyle of Synchytrium endobioticum.</title>
        <authorList>
            <person name="van de Vossenberg B.T.L.H."/>
            <person name="Warris S."/>
            <person name="Nguyen H.D.T."/>
            <person name="van Gent-Pelzer M.P.E."/>
            <person name="Joly D.L."/>
            <person name="van de Geest H.C."/>
            <person name="Bonants P.J.M."/>
            <person name="Smith D.S."/>
            <person name="Levesque C.A."/>
            <person name="van der Lee T.A.J."/>
        </authorList>
    </citation>
    <scope>NUCLEOTIDE SEQUENCE [LARGE SCALE GENOMIC DNA]</scope>
    <source>
        <strain evidence="3 5">LEV6574</strain>
        <strain evidence="2 4">MB42</strain>
    </source>
</reference>
<dbReference type="VEuPathDB" id="FungiDB:SeMB42_g05789"/>
<protein>
    <submittedName>
        <fullName evidence="2">Uncharacterized protein</fullName>
    </submittedName>
</protein>
<dbReference type="EMBL" id="QEAN01000292">
    <property type="protein sequence ID" value="TPX40978.1"/>
    <property type="molecule type" value="Genomic_DNA"/>
</dbReference>
<organism evidence="2 4">
    <name type="scientific">Synchytrium endobioticum</name>
    <dbReference type="NCBI Taxonomy" id="286115"/>
    <lineage>
        <taxon>Eukaryota</taxon>
        <taxon>Fungi</taxon>
        <taxon>Fungi incertae sedis</taxon>
        <taxon>Chytridiomycota</taxon>
        <taxon>Chytridiomycota incertae sedis</taxon>
        <taxon>Chytridiomycetes</taxon>
        <taxon>Synchytriales</taxon>
        <taxon>Synchytriaceae</taxon>
        <taxon>Synchytrium</taxon>
    </lineage>
</organism>
<dbReference type="Proteomes" id="UP000320475">
    <property type="component" value="Unassembled WGS sequence"/>
</dbReference>
<evidence type="ECO:0000256" key="1">
    <source>
        <dbReference type="SAM" id="MobiDB-lite"/>
    </source>
</evidence>
<gene>
    <name evidence="3" type="ORF">SeLEV6574_g00618</name>
    <name evidence="2" type="ORF">SeMB42_g05789</name>
</gene>
<comment type="caution">
    <text evidence="2">The sequence shown here is derived from an EMBL/GenBank/DDBJ whole genome shotgun (WGS) entry which is preliminary data.</text>
</comment>
<keyword evidence="4" id="KW-1185">Reference proteome</keyword>
<dbReference type="AlphaFoldDB" id="A0A507CPE0"/>